<dbReference type="PROSITE" id="PS51674">
    <property type="entry name" value="4FE4S_WBL"/>
    <property type="match status" value="1"/>
</dbReference>
<comment type="cofactor">
    <cofactor evidence="1">
        <name>[4Fe-4S] cluster</name>
        <dbReference type="ChEBI" id="CHEBI:49883"/>
    </cofactor>
</comment>
<dbReference type="EMBL" id="FNKO01000002">
    <property type="protein sequence ID" value="SDR19998.1"/>
    <property type="molecule type" value="Genomic_DNA"/>
</dbReference>
<evidence type="ECO:0000256" key="4">
    <source>
        <dbReference type="ARBA" id="ARBA00022485"/>
    </source>
</evidence>
<accession>A0A1H1H4H7</accession>
<keyword evidence="6" id="KW-0408">Iron</keyword>
<evidence type="ECO:0000313" key="15">
    <source>
        <dbReference type="Proteomes" id="UP000199301"/>
    </source>
</evidence>
<evidence type="ECO:0000256" key="10">
    <source>
        <dbReference type="ARBA" id="ARBA00023157"/>
    </source>
</evidence>
<feature type="region of interest" description="Disordered" evidence="12">
    <location>
        <begin position="72"/>
        <end position="91"/>
    </location>
</feature>
<keyword evidence="10" id="KW-1015">Disulfide bond</keyword>
<evidence type="ECO:0000256" key="11">
    <source>
        <dbReference type="ARBA" id="ARBA00023163"/>
    </source>
</evidence>
<dbReference type="GO" id="GO:0047134">
    <property type="term" value="F:protein-disulfide reductase [NAD(P)H] activity"/>
    <property type="evidence" value="ECO:0007669"/>
    <property type="project" value="TreeGrafter"/>
</dbReference>
<evidence type="ECO:0000256" key="3">
    <source>
        <dbReference type="ARBA" id="ARBA00006597"/>
    </source>
</evidence>
<evidence type="ECO:0000256" key="9">
    <source>
        <dbReference type="ARBA" id="ARBA00023125"/>
    </source>
</evidence>
<keyword evidence="4" id="KW-0004">4Fe-4S</keyword>
<gene>
    <name evidence="14" type="ORF">SAMN04489718_4090</name>
</gene>
<dbReference type="GO" id="GO:0051539">
    <property type="term" value="F:4 iron, 4 sulfur cluster binding"/>
    <property type="evidence" value="ECO:0007669"/>
    <property type="project" value="UniProtKB-KW"/>
</dbReference>
<sequence length="91" mass="9655">MSTGSAPPTTGDETGNHGETVSDLLNAAPSTTAHLPCRRDPDLWFAEKPSDLERAKRLCGDCPIRSECLTGALSRGEPWGSGAARSSSRER</sequence>
<evidence type="ECO:0000313" key="14">
    <source>
        <dbReference type="EMBL" id="SDR19998.1"/>
    </source>
</evidence>
<evidence type="ECO:0000259" key="13">
    <source>
        <dbReference type="PROSITE" id="PS51674"/>
    </source>
</evidence>
<protein>
    <submittedName>
        <fullName evidence="14">Transcription factor WhiB</fullName>
    </submittedName>
</protein>
<dbReference type="GO" id="GO:0003677">
    <property type="term" value="F:DNA binding"/>
    <property type="evidence" value="ECO:0007669"/>
    <property type="project" value="UniProtKB-KW"/>
</dbReference>
<keyword evidence="8" id="KW-0805">Transcription regulation</keyword>
<feature type="region of interest" description="Disordered" evidence="12">
    <location>
        <begin position="1"/>
        <end position="37"/>
    </location>
</feature>
<dbReference type="InterPro" id="IPR034768">
    <property type="entry name" value="4FE4S_WBL"/>
</dbReference>
<feature type="domain" description="4Fe-4S Wbl-type" evidence="13">
    <location>
        <begin position="36"/>
        <end position="91"/>
    </location>
</feature>
<comment type="subcellular location">
    <subcellularLocation>
        <location evidence="2">Cytoplasm</location>
    </subcellularLocation>
</comment>
<evidence type="ECO:0000256" key="7">
    <source>
        <dbReference type="ARBA" id="ARBA00023014"/>
    </source>
</evidence>
<evidence type="ECO:0000256" key="1">
    <source>
        <dbReference type="ARBA" id="ARBA00001966"/>
    </source>
</evidence>
<keyword evidence="5" id="KW-0479">Metal-binding</keyword>
<evidence type="ECO:0000256" key="12">
    <source>
        <dbReference type="SAM" id="MobiDB-lite"/>
    </source>
</evidence>
<evidence type="ECO:0000256" key="6">
    <source>
        <dbReference type="ARBA" id="ARBA00023004"/>
    </source>
</evidence>
<dbReference type="GO" id="GO:0045454">
    <property type="term" value="P:cell redox homeostasis"/>
    <property type="evidence" value="ECO:0007669"/>
    <property type="project" value="TreeGrafter"/>
</dbReference>
<evidence type="ECO:0000256" key="8">
    <source>
        <dbReference type="ARBA" id="ARBA00023015"/>
    </source>
</evidence>
<evidence type="ECO:0000256" key="5">
    <source>
        <dbReference type="ARBA" id="ARBA00022723"/>
    </source>
</evidence>
<proteinExistence type="inferred from homology"/>
<keyword evidence="9" id="KW-0238">DNA-binding</keyword>
<dbReference type="PANTHER" id="PTHR38839">
    <property type="entry name" value="TRANSCRIPTIONAL REGULATOR WHID-RELATED"/>
    <property type="match status" value="1"/>
</dbReference>
<keyword evidence="15" id="KW-1185">Reference proteome</keyword>
<name>A0A1H1H4H7_9ACTN</name>
<dbReference type="Proteomes" id="UP000199301">
    <property type="component" value="Unassembled WGS sequence"/>
</dbReference>
<keyword evidence="11" id="KW-0804">Transcription</keyword>
<keyword evidence="7" id="KW-0411">Iron-sulfur</keyword>
<feature type="compositionally biased region" description="Polar residues" evidence="12">
    <location>
        <begin position="1"/>
        <end position="19"/>
    </location>
</feature>
<evidence type="ECO:0000256" key="2">
    <source>
        <dbReference type="ARBA" id="ARBA00004496"/>
    </source>
</evidence>
<dbReference type="InterPro" id="IPR003482">
    <property type="entry name" value="Whib"/>
</dbReference>
<reference evidence="15" key="1">
    <citation type="submission" date="2016-10" db="EMBL/GenBank/DDBJ databases">
        <authorList>
            <person name="Varghese N."/>
            <person name="Submissions S."/>
        </authorList>
    </citation>
    <scope>NUCLEOTIDE SEQUENCE [LARGE SCALE GENOMIC DNA]</scope>
    <source>
        <strain evidence="15">DSM 45459</strain>
    </source>
</reference>
<comment type="similarity">
    <text evidence="3">Belongs to the WhiB family.</text>
</comment>
<feature type="compositionally biased region" description="Low complexity" evidence="12">
    <location>
        <begin position="80"/>
        <end position="91"/>
    </location>
</feature>
<dbReference type="STRING" id="995062.SAMN04489718_4090"/>
<dbReference type="AlphaFoldDB" id="A0A1H1H4H7"/>
<dbReference type="PANTHER" id="PTHR38839:SF2">
    <property type="entry name" value="TRANSCRIPTIONAL REGULATOR WHIB7-RELATED"/>
    <property type="match status" value="1"/>
</dbReference>
<dbReference type="GO" id="GO:0005737">
    <property type="term" value="C:cytoplasm"/>
    <property type="evidence" value="ECO:0007669"/>
    <property type="project" value="UniProtKB-SubCell"/>
</dbReference>
<dbReference type="GO" id="GO:0045892">
    <property type="term" value="P:negative regulation of DNA-templated transcription"/>
    <property type="evidence" value="ECO:0007669"/>
    <property type="project" value="TreeGrafter"/>
</dbReference>
<dbReference type="Pfam" id="PF02467">
    <property type="entry name" value="Whib"/>
    <property type="match status" value="1"/>
</dbReference>
<dbReference type="GO" id="GO:0046872">
    <property type="term" value="F:metal ion binding"/>
    <property type="evidence" value="ECO:0007669"/>
    <property type="project" value="UniProtKB-KW"/>
</dbReference>
<organism evidence="14 15">
    <name type="scientific">Actinopolyspora saharensis</name>
    <dbReference type="NCBI Taxonomy" id="995062"/>
    <lineage>
        <taxon>Bacteria</taxon>
        <taxon>Bacillati</taxon>
        <taxon>Actinomycetota</taxon>
        <taxon>Actinomycetes</taxon>
        <taxon>Actinopolysporales</taxon>
        <taxon>Actinopolysporaceae</taxon>
        <taxon>Actinopolyspora</taxon>
    </lineage>
</organism>